<feature type="region of interest" description="Disordered" evidence="1">
    <location>
        <begin position="1"/>
        <end position="57"/>
    </location>
</feature>
<evidence type="ECO:0000313" key="2">
    <source>
        <dbReference type="EMBL" id="CAG8628650.1"/>
    </source>
</evidence>
<dbReference type="OrthoDB" id="2446509at2759"/>
<feature type="compositionally biased region" description="Basic and acidic residues" evidence="1">
    <location>
        <begin position="28"/>
        <end position="44"/>
    </location>
</feature>
<gene>
    <name evidence="2" type="ORF">PBRASI_LOCUS9126</name>
</gene>
<comment type="caution">
    <text evidence="2">The sequence shown here is derived from an EMBL/GenBank/DDBJ whole genome shotgun (WGS) entry which is preliminary data.</text>
</comment>
<proteinExistence type="predicted"/>
<keyword evidence="3" id="KW-1185">Reference proteome</keyword>
<feature type="non-terminal residue" evidence="2">
    <location>
        <position position="1"/>
    </location>
</feature>
<dbReference type="AlphaFoldDB" id="A0A9N9GTH9"/>
<accession>A0A9N9GTH9</accession>
<evidence type="ECO:0000313" key="3">
    <source>
        <dbReference type="Proteomes" id="UP000789739"/>
    </source>
</evidence>
<sequence length="343" mass="39473">VNDDEIDENDDEDDNEDIDKKDDDEENTKERKKLEKSSKRKRDDDEPDYEGLSLLFDESNKDALVESVDEKVLEQENILPQASDNSVSKDQPKNMDAGIIEAFHEYQKTVPKPSCVLGGLDLTGESLHDCKQLKEEDIMQLSQDFANKISWKTMPPEENIREYFDSNCEKRIDNIRKLDVNIQFMKSDAYSFQGIMTEEELKMSSAFPLFRGIGLKIIEIQTIPTNYARNEKRNPFKKARIGRRVDMKSTLVKTSNKFEVIYGEVAGGLGPLGIPTACRKKRYLDKVKLMITMRDGINRLLKECKHIPSEKRMNLIIYGWLQFGLELNFYAMDWSGSGITDLA</sequence>
<name>A0A9N9GTH9_9GLOM</name>
<reference evidence="2" key="1">
    <citation type="submission" date="2021-06" db="EMBL/GenBank/DDBJ databases">
        <authorList>
            <person name="Kallberg Y."/>
            <person name="Tangrot J."/>
            <person name="Rosling A."/>
        </authorList>
    </citation>
    <scope>NUCLEOTIDE SEQUENCE</scope>
    <source>
        <strain evidence="2">BR232B</strain>
    </source>
</reference>
<dbReference type="Proteomes" id="UP000789739">
    <property type="component" value="Unassembled WGS sequence"/>
</dbReference>
<evidence type="ECO:0000256" key="1">
    <source>
        <dbReference type="SAM" id="MobiDB-lite"/>
    </source>
</evidence>
<dbReference type="EMBL" id="CAJVPI010001850">
    <property type="protein sequence ID" value="CAG8628650.1"/>
    <property type="molecule type" value="Genomic_DNA"/>
</dbReference>
<protein>
    <submittedName>
        <fullName evidence="2">5608_t:CDS:1</fullName>
    </submittedName>
</protein>
<organism evidence="2 3">
    <name type="scientific">Paraglomus brasilianum</name>
    <dbReference type="NCBI Taxonomy" id="144538"/>
    <lineage>
        <taxon>Eukaryota</taxon>
        <taxon>Fungi</taxon>
        <taxon>Fungi incertae sedis</taxon>
        <taxon>Mucoromycota</taxon>
        <taxon>Glomeromycotina</taxon>
        <taxon>Glomeromycetes</taxon>
        <taxon>Paraglomerales</taxon>
        <taxon>Paraglomeraceae</taxon>
        <taxon>Paraglomus</taxon>
    </lineage>
</organism>
<feature type="compositionally biased region" description="Acidic residues" evidence="1">
    <location>
        <begin position="1"/>
        <end position="27"/>
    </location>
</feature>